<dbReference type="AlphaFoldDB" id="A0A0W1AK87"/>
<feature type="transmembrane region" description="Helical" evidence="8">
    <location>
        <begin position="178"/>
        <end position="201"/>
    </location>
</feature>
<reference evidence="10 11" key="1">
    <citation type="submission" date="2015-11" db="EMBL/GenBank/DDBJ databases">
        <title>Genomic analysis of 38 Legionella species identifies large and diverse effector repertoires.</title>
        <authorList>
            <person name="Burstein D."/>
            <person name="Amaro F."/>
            <person name="Zusman T."/>
            <person name="Lifshitz Z."/>
            <person name="Cohen O."/>
            <person name="Gilbert J.A."/>
            <person name="Pupko T."/>
            <person name="Shuman H.A."/>
            <person name="Segal G."/>
        </authorList>
    </citation>
    <scope>NUCLEOTIDE SEQUENCE [LARGE SCALE GENOMIC DNA]</scope>
    <source>
        <strain evidence="10 11">ATCC 51914</strain>
    </source>
</reference>
<dbReference type="InterPro" id="IPR013525">
    <property type="entry name" value="ABC2_TM"/>
</dbReference>
<dbReference type="PANTHER" id="PTHR30294:SF29">
    <property type="entry name" value="MULTIDRUG ABC TRANSPORTER PERMEASE YBHS-RELATED"/>
    <property type="match status" value="1"/>
</dbReference>
<feature type="transmembrane region" description="Helical" evidence="8">
    <location>
        <begin position="255"/>
        <end position="279"/>
    </location>
</feature>
<dbReference type="InterPro" id="IPR051449">
    <property type="entry name" value="ABC-2_transporter_component"/>
</dbReference>
<dbReference type="EMBL" id="LNZB01000020">
    <property type="protein sequence ID" value="KTD81737.1"/>
    <property type="molecule type" value="Genomic_DNA"/>
</dbReference>
<evidence type="ECO:0000256" key="5">
    <source>
        <dbReference type="ARBA" id="ARBA00022692"/>
    </source>
</evidence>
<keyword evidence="4" id="KW-1003">Cell membrane</keyword>
<evidence type="ECO:0000256" key="6">
    <source>
        <dbReference type="ARBA" id="ARBA00022989"/>
    </source>
</evidence>
<evidence type="ECO:0000256" key="4">
    <source>
        <dbReference type="ARBA" id="ARBA00022475"/>
    </source>
</evidence>
<evidence type="ECO:0000256" key="8">
    <source>
        <dbReference type="SAM" id="Phobius"/>
    </source>
</evidence>
<comment type="caution">
    <text evidence="10">The sequence shown here is derived from an EMBL/GenBank/DDBJ whole genome shotgun (WGS) entry which is preliminary data.</text>
</comment>
<comment type="similarity">
    <text evidence="2">Belongs to the ABC-2 integral membrane protein family.</text>
</comment>
<keyword evidence="5 8" id="KW-0812">Transmembrane</keyword>
<evidence type="ECO:0000256" key="1">
    <source>
        <dbReference type="ARBA" id="ARBA00004651"/>
    </source>
</evidence>
<evidence type="ECO:0000313" key="10">
    <source>
        <dbReference type="EMBL" id="KTD81737.1"/>
    </source>
</evidence>
<dbReference type="PANTHER" id="PTHR30294">
    <property type="entry name" value="MEMBRANE COMPONENT OF ABC TRANSPORTER YHHJ-RELATED"/>
    <property type="match status" value="1"/>
</dbReference>
<feature type="transmembrane region" description="Helical" evidence="8">
    <location>
        <begin position="342"/>
        <end position="363"/>
    </location>
</feature>
<evidence type="ECO:0000259" key="9">
    <source>
        <dbReference type="PROSITE" id="PS51012"/>
    </source>
</evidence>
<organism evidence="10 11">
    <name type="scientific">Legionella waltersii</name>
    <dbReference type="NCBI Taxonomy" id="66969"/>
    <lineage>
        <taxon>Bacteria</taxon>
        <taxon>Pseudomonadati</taxon>
        <taxon>Pseudomonadota</taxon>
        <taxon>Gammaproteobacteria</taxon>
        <taxon>Legionellales</taxon>
        <taxon>Legionellaceae</taxon>
        <taxon>Legionella</taxon>
    </lineage>
</organism>
<keyword evidence="6 8" id="KW-1133">Transmembrane helix</keyword>
<dbReference type="OrthoDB" id="9808686at2"/>
<feature type="transmembrane region" description="Helical" evidence="8">
    <location>
        <begin position="291"/>
        <end position="310"/>
    </location>
</feature>
<dbReference type="STRING" id="66969.Lwal_0989"/>
<dbReference type="GO" id="GO:0140359">
    <property type="term" value="F:ABC-type transporter activity"/>
    <property type="evidence" value="ECO:0007669"/>
    <property type="project" value="InterPro"/>
</dbReference>
<feature type="transmembrane region" description="Helical" evidence="8">
    <location>
        <begin position="222"/>
        <end position="249"/>
    </location>
</feature>
<dbReference type="Proteomes" id="UP000054729">
    <property type="component" value="Unassembled WGS sequence"/>
</dbReference>
<evidence type="ECO:0000313" key="11">
    <source>
        <dbReference type="Proteomes" id="UP000054729"/>
    </source>
</evidence>
<dbReference type="RefSeq" id="WP_058479803.1">
    <property type="nucleotide sequence ID" value="NZ_CAAAIQ010000031.1"/>
</dbReference>
<dbReference type="GO" id="GO:0005886">
    <property type="term" value="C:plasma membrane"/>
    <property type="evidence" value="ECO:0007669"/>
    <property type="project" value="UniProtKB-SubCell"/>
</dbReference>
<gene>
    <name evidence="10" type="ORF">Lwal_0989</name>
</gene>
<accession>A0A0W1AK87</accession>
<keyword evidence="7 8" id="KW-0472">Membrane</keyword>
<dbReference type="PROSITE" id="PS51012">
    <property type="entry name" value="ABC_TM2"/>
    <property type="match status" value="1"/>
</dbReference>
<keyword evidence="11" id="KW-1185">Reference proteome</keyword>
<dbReference type="PATRIC" id="fig|66969.6.peg.1079"/>
<sequence length="373" mass="41472">MNIRFLKALVIKETLQIIRDPSTILIAFVLPLILLFIFGYGVNLDTDQVKFGLALESYDSSTVSLAQSFSGSRFLDVSISTNRQEFHYGLVNGTIRGFIDIPQRFTADSLSGNPKPALQTIVDGSYPQVAGFAENYALGALQTWISSQAYEHGQITFKSGINLEPRYWYNQELKSRNFLIPGSIVIVMTLIGTLLTSLVIAREWERGTMEAMMATPISIVDIILGKLIPYFVLGMGSMFLCTIIATWYYGVPFHGTLLALTLVSAVFLVAALGQGLLISTVAKDQFVASQLALMSAFLPSFILSGFIFEINSMPKWIQLLTHLFAARYFVTSLQTLFLTGNIWSLLTRCLFAIALIGFAFFFITAHKTRKRLD</sequence>
<keyword evidence="3" id="KW-0813">Transport</keyword>
<evidence type="ECO:0000256" key="7">
    <source>
        <dbReference type="ARBA" id="ARBA00023136"/>
    </source>
</evidence>
<comment type="subcellular location">
    <subcellularLocation>
        <location evidence="1">Cell membrane</location>
        <topology evidence="1">Multi-pass membrane protein</topology>
    </subcellularLocation>
</comment>
<proteinExistence type="inferred from homology"/>
<name>A0A0W1AK87_9GAMM</name>
<dbReference type="Pfam" id="PF12698">
    <property type="entry name" value="ABC2_membrane_3"/>
    <property type="match status" value="1"/>
</dbReference>
<feature type="domain" description="ABC transmembrane type-2" evidence="9">
    <location>
        <begin position="130"/>
        <end position="371"/>
    </location>
</feature>
<feature type="transmembrane region" description="Helical" evidence="8">
    <location>
        <begin position="21"/>
        <end position="42"/>
    </location>
</feature>
<evidence type="ECO:0000256" key="3">
    <source>
        <dbReference type="ARBA" id="ARBA00022448"/>
    </source>
</evidence>
<evidence type="ECO:0000256" key="2">
    <source>
        <dbReference type="ARBA" id="ARBA00007783"/>
    </source>
</evidence>
<dbReference type="InterPro" id="IPR047817">
    <property type="entry name" value="ABC2_TM_bact-type"/>
</dbReference>
<protein>
    <submittedName>
        <fullName evidence="10">ABC transporter permease</fullName>
    </submittedName>
</protein>